<organism evidence="2 3">
    <name type="scientific">Desulfovibrio falkowii</name>
    <dbReference type="NCBI Taxonomy" id="3136602"/>
    <lineage>
        <taxon>Bacteria</taxon>
        <taxon>Pseudomonadati</taxon>
        <taxon>Thermodesulfobacteriota</taxon>
        <taxon>Desulfovibrionia</taxon>
        <taxon>Desulfovibrionales</taxon>
        <taxon>Desulfovibrionaceae</taxon>
        <taxon>Desulfovibrio</taxon>
    </lineage>
</organism>
<dbReference type="Gene3D" id="3.40.50.970">
    <property type="match status" value="1"/>
</dbReference>
<reference evidence="2 3" key="1">
    <citation type="journal article" date="2025" name="Int. J. Syst. Evol. Microbiol.">
        <title>Desulfovibrio falkowii sp. nov., Porphyromonas miyakawae sp. nov., Mediterraneibacter flintii sp. nov. and Owariibacterium komagatae gen. nov., sp. nov., isolated from human faeces.</title>
        <authorList>
            <person name="Hamaguchi T."/>
            <person name="Ohara M."/>
            <person name="Hisatomi A."/>
            <person name="Sekiguchi K."/>
            <person name="Takeda J.I."/>
            <person name="Ueyama J."/>
            <person name="Ito M."/>
            <person name="Nishiwaki H."/>
            <person name="Ogi T."/>
            <person name="Hirayama M."/>
            <person name="Ohkuma M."/>
            <person name="Sakamoto M."/>
            <person name="Ohno K."/>
        </authorList>
    </citation>
    <scope>NUCLEOTIDE SEQUENCE [LARGE SCALE GENOMIC DNA]</scope>
    <source>
        <strain evidence="2 3">13CB8C</strain>
    </source>
</reference>
<evidence type="ECO:0000313" key="3">
    <source>
        <dbReference type="Proteomes" id="UP001628192"/>
    </source>
</evidence>
<gene>
    <name evidence="2" type="ORF">Defa_11000</name>
</gene>
<dbReference type="CDD" id="cd07033">
    <property type="entry name" value="TPP_PYR_DXS_TK_like"/>
    <property type="match status" value="1"/>
</dbReference>
<protein>
    <recommendedName>
        <fullName evidence="1">Transketolase-like pyrimidine-binding domain-containing protein</fullName>
    </recommendedName>
</protein>
<proteinExistence type="predicted"/>
<keyword evidence="3" id="KW-1185">Reference proteome</keyword>
<dbReference type="PANTHER" id="PTHR43825">
    <property type="entry name" value="PYRUVATE DEHYDROGENASE E1 COMPONENT"/>
    <property type="match status" value="1"/>
</dbReference>
<dbReference type="SMART" id="SM00861">
    <property type="entry name" value="Transket_pyr"/>
    <property type="match status" value="1"/>
</dbReference>
<dbReference type="InterPro" id="IPR029061">
    <property type="entry name" value="THDP-binding"/>
</dbReference>
<dbReference type="SUPFAM" id="SSF52518">
    <property type="entry name" value="Thiamin diphosphate-binding fold (THDP-binding)"/>
    <property type="match status" value="1"/>
</dbReference>
<dbReference type="SUPFAM" id="SSF52922">
    <property type="entry name" value="TK C-terminal domain-like"/>
    <property type="match status" value="1"/>
</dbReference>
<dbReference type="Pfam" id="PF02779">
    <property type="entry name" value="Transket_pyr"/>
    <property type="match status" value="1"/>
</dbReference>
<dbReference type="Gene3D" id="3.40.50.920">
    <property type="match status" value="1"/>
</dbReference>
<dbReference type="InterPro" id="IPR005475">
    <property type="entry name" value="Transketolase-like_Pyr-bd"/>
</dbReference>
<dbReference type="EMBL" id="BAAFSG010000001">
    <property type="protein sequence ID" value="GAB1253613.1"/>
    <property type="molecule type" value="Genomic_DNA"/>
</dbReference>
<dbReference type="PANTHER" id="PTHR43825:SF1">
    <property type="entry name" value="TRANSKETOLASE-LIKE PYRIMIDINE-BINDING DOMAIN-CONTAINING PROTEIN"/>
    <property type="match status" value="1"/>
</dbReference>
<accession>A0ABQ0E788</accession>
<name>A0ABQ0E788_9BACT</name>
<comment type="caution">
    <text evidence="2">The sequence shown here is derived from an EMBL/GenBank/DDBJ whole genome shotgun (WGS) entry which is preliminary data.</text>
</comment>
<evidence type="ECO:0000313" key="2">
    <source>
        <dbReference type="EMBL" id="GAB1253613.1"/>
    </source>
</evidence>
<feature type="domain" description="Transketolase-like pyrimidine-binding" evidence="1">
    <location>
        <begin position="1"/>
        <end position="164"/>
    </location>
</feature>
<dbReference type="InterPro" id="IPR051157">
    <property type="entry name" value="PDH/Transketolase"/>
</dbReference>
<evidence type="ECO:0000259" key="1">
    <source>
        <dbReference type="SMART" id="SM00861"/>
    </source>
</evidence>
<dbReference type="InterPro" id="IPR009014">
    <property type="entry name" value="Transketo_C/PFOR_II"/>
</dbReference>
<dbReference type="Proteomes" id="UP001628192">
    <property type="component" value="Unassembled WGS sequence"/>
</dbReference>
<sequence>MRRTFLHRISRMIPEEPDTVFFTVDIGMWAIRDILRDYPDRCTNVGIYEDAMFSIAAGLAKRGLIPTIFGIQPYLIERTLEQIKMDLAYQKLGVNVVGTGAAVDYSRYGYSHYCAEDAAIIKQIPGVEFVAPGSPKQFGTLFEQSYRNGNPTFFRVSDHPNIAYDPEVVFGQANIMQKGSRATVIAISTMLDMVMAACADQDVTVLYYTTLEPFDGVTLASNCNSNKILVCEPQFAGTMLHDIHSALPRRALQIEHVGFPRTIFRNYGTYDEKMRYYHLTEEAIAEKLKNLLSA</sequence>